<gene>
    <name evidence="16" type="ORF">HID58_050966</name>
</gene>
<dbReference type="InterPro" id="IPR008333">
    <property type="entry name" value="Cbr1-like_FAD-bd_dom"/>
</dbReference>
<dbReference type="SMART" id="SM00220">
    <property type="entry name" value="S_TKc"/>
    <property type="match status" value="1"/>
</dbReference>
<dbReference type="PROSITE" id="PS00108">
    <property type="entry name" value="PROTEIN_KINASE_ST"/>
    <property type="match status" value="1"/>
</dbReference>
<keyword evidence="12" id="KW-1133">Transmembrane helix</keyword>
<evidence type="ECO:0000313" key="16">
    <source>
        <dbReference type="EMBL" id="KAH0888537.1"/>
    </source>
</evidence>
<feature type="transmembrane region" description="Helical" evidence="12">
    <location>
        <begin position="7"/>
        <end position="28"/>
    </location>
</feature>
<feature type="transmembrane region" description="Helical" evidence="12">
    <location>
        <begin position="34"/>
        <end position="54"/>
    </location>
</feature>
<dbReference type="CDD" id="cd06183">
    <property type="entry name" value="cyt_b5_reduct_like"/>
    <property type="match status" value="1"/>
</dbReference>
<dbReference type="PRINTS" id="PR00502">
    <property type="entry name" value="NUDIXFAMILY"/>
</dbReference>
<reference evidence="16 17" key="1">
    <citation type="submission" date="2021-05" db="EMBL/GenBank/DDBJ databases">
        <title>Genome Assembly of Synthetic Allotetraploid Brassica napus Reveals Homoeologous Exchanges between Subgenomes.</title>
        <authorList>
            <person name="Davis J.T."/>
        </authorList>
    </citation>
    <scope>NUCLEOTIDE SEQUENCE [LARGE SCALE GENOMIC DNA]</scope>
    <source>
        <strain evidence="17">cv. Da-Ae</strain>
        <tissue evidence="16">Seedling</tissue>
    </source>
</reference>
<dbReference type="InterPro" id="IPR020476">
    <property type="entry name" value="Nudix_hydrolase"/>
</dbReference>
<protein>
    <recommendedName>
        <fullName evidence="2">NAD(+) diphosphatase</fullName>
        <ecNumber evidence="2">3.6.1.22</ecNumber>
    </recommendedName>
</protein>
<comment type="caution">
    <text evidence="16">The sequence shown here is derived from an EMBL/GenBank/DDBJ whole genome shotgun (WGS) entry which is preliminary data.</text>
</comment>
<dbReference type="Pfam" id="PF02230">
    <property type="entry name" value="Abhydrolase_2"/>
    <property type="match status" value="1"/>
</dbReference>
<keyword evidence="17" id="KW-1185">Reference proteome</keyword>
<evidence type="ECO:0000256" key="10">
    <source>
        <dbReference type="ARBA" id="ARBA00023027"/>
    </source>
</evidence>
<dbReference type="InterPro" id="IPR049734">
    <property type="entry name" value="NudC-like_C"/>
</dbReference>
<dbReference type="PROSITE" id="PS00107">
    <property type="entry name" value="PROTEIN_KINASE_ATP"/>
    <property type="match status" value="1"/>
</dbReference>
<dbReference type="EC" id="3.6.1.22" evidence="2"/>
<dbReference type="Gene3D" id="3.90.79.20">
    <property type="match status" value="1"/>
</dbReference>
<evidence type="ECO:0000259" key="14">
    <source>
        <dbReference type="PROSITE" id="PS51384"/>
    </source>
</evidence>
<dbReference type="PANTHER" id="PTHR46234">
    <property type="entry name" value="ALPHA/BETA-HYDROLASES SUPERFAMILY PROTEIN"/>
    <property type="match status" value="1"/>
</dbReference>
<keyword evidence="6" id="KW-0418">Kinase</keyword>
<dbReference type="InterPro" id="IPR039261">
    <property type="entry name" value="FNR_nucleotide-bd"/>
</dbReference>
<evidence type="ECO:0000256" key="9">
    <source>
        <dbReference type="ARBA" id="ARBA00022842"/>
    </source>
</evidence>
<evidence type="ECO:0000256" key="6">
    <source>
        <dbReference type="ARBA" id="ARBA00022777"/>
    </source>
</evidence>
<dbReference type="InterPro" id="IPR017441">
    <property type="entry name" value="Protein_kinase_ATP_BS"/>
</dbReference>
<dbReference type="PROSITE" id="PS00893">
    <property type="entry name" value="NUDIX_BOX"/>
    <property type="match status" value="1"/>
</dbReference>
<dbReference type="Proteomes" id="UP000824890">
    <property type="component" value="Unassembled WGS sequence"/>
</dbReference>
<evidence type="ECO:0000256" key="4">
    <source>
        <dbReference type="ARBA" id="ARBA00022723"/>
    </source>
</evidence>
<dbReference type="InterPro" id="IPR029058">
    <property type="entry name" value="AB_hydrolase_fold"/>
</dbReference>
<evidence type="ECO:0000259" key="15">
    <source>
        <dbReference type="PROSITE" id="PS51462"/>
    </source>
</evidence>
<feature type="domain" description="FAD-binding FR-type" evidence="14">
    <location>
        <begin position="1272"/>
        <end position="1380"/>
    </location>
</feature>
<dbReference type="InterPro" id="IPR000719">
    <property type="entry name" value="Prot_kinase_dom"/>
</dbReference>
<keyword evidence="4" id="KW-0479">Metal-binding</keyword>
<dbReference type="Gene3D" id="1.10.510.10">
    <property type="entry name" value="Transferase(Phosphotransferase) domain 1"/>
    <property type="match status" value="1"/>
</dbReference>
<evidence type="ECO:0000256" key="1">
    <source>
        <dbReference type="ARBA" id="ARBA00001946"/>
    </source>
</evidence>
<dbReference type="Gene3D" id="3.90.79.10">
    <property type="entry name" value="Nucleoside Triphosphate Pyrophosphohydrolase"/>
    <property type="match status" value="1"/>
</dbReference>
<dbReference type="SUPFAM" id="SSF53474">
    <property type="entry name" value="alpha/beta-Hydrolases"/>
    <property type="match status" value="1"/>
</dbReference>
<dbReference type="EMBL" id="JAGKQM010000013">
    <property type="protein sequence ID" value="KAH0888537.1"/>
    <property type="molecule type" value="Genomic_DNA"/>
</dbReference>
<dbReference type="Pfam" id="PF00293">
    <property type="entry name" value="NUDIX"/>
    <property type="match status" value="1"/>
</dbReference>
<keyword evidence="10" id="KW-0520">NAD</keyword>
<dbReference type="PRINTS" id="PR00406">
    <property type="entry name" value="CYTB5RDTASE"/>
</dbReference>
<proteinExistence type="predicted"/>
<dbReference type="SUPFAM" id="SSF52343">
    <property type="entry name" value="Ferredoxin reductase-like, C-terminal NADP-linked domain"/>
    <property type="match status" value="1"/>
</dbReference>
<keyword evidence="5 11" id="KW-0547">Nucleotide-binding</keyword>
<dbReference type="InterPro" id="IPR015797">
    <property type="entry name" value="NUDIX_hydrolase-like_dom_sf"/>
</dbReference>
<dbReference type="InterPro" id="IPR017927">
    <property type="entry name" value="FAD-bd_FR_type"/>
</dbReference>
<dbReference type="Gene3D" id="3.40.50.80">
    <property type="entry name" value="Nucleotide-binding domain of ferredoxin-NADP reductase (FNR) module"/>
    <property type="match status" value="1"/>
</dbReference>
<evidence type="ECO:0000256" key="7">
    <source>
        <dbReference type="ARBA" id="ARBA00022801"/>
    </source>
</evidence>
<dbReference type="Pfam" id="PF00970">
    <property type="entry name" value="FAD_binding_6"/>
    <property type="match status" value="1"/>
</dbReference>
<dbReference type="NCBIfam" id="NF001299">
    <property type="entry name" value="PRK00241.1"/>
    <property type="match status" value="1"/>
</dbReference>
<evidence type="ECO:0000259" key="13">
    <source>
        <dbReference type="PROSITE" id="PS50011"/>
    </source>
</evidence>
<dbReference type="InterPro" id="IPR015375">
    <property type="entry name" value="NADH_PPase-like_N"/>
</dbReference>
<dbReference type="Pfam" id="PF00175">
    <property type="entry name" value="NAD_binding_1"/>
    <property type="match status" value="1"/>
</dbReference>
<dbReference type="InterPro" id="IPR008271">
    <property type="entry name" value="Ser/Thr_kinase_AS"/>
</dbReference>
<evidence type="ECO:0000256" key="5">
    <source>
        <dbReference type="ARBA" id="ARBA00022741"/>
    </source>
</evidence>
<evidence type="ECO:0000256" key="3">
    <source>
        <dbReference type="ARBA" id="ARBA00022679"/>
    </source>
</evidence>
<keyword evidence="3" id="KW-0808">Transferase</keyword>
<dbReference type="SUPFAM" id="SSF55811">
    <property type="entry name" value="Nudix"/>
    <property type="match status" value="1"/>
</dbReference>
<sequence>MEDKKANIIATLTILSLLLVIIAARVYLKLSKPFYLLAGVDISLILAVFCFLVIRSRYNRERKNLESRYISEGRELRIEYSFLRKVAGVPTKFKLEDLEEATDGFRVQIGKGGSGSVFKGVLKDGSQVAVKRIEGEEKGEREFRSEVAAIASVQHKNLVRLYGYSSANRYRFLVYEYIPNSSLDVWIFPGKRRLGVGGGCCLTWDQRYQVAIDVAKALSYLHNDCRSKILHLDVKPENILLDEDYRAVVTDFGLSKLVARDESRVVTEIRGTCGYLAPEWLLEHGISEKSDVYSYGLVLLEMIGGRRSITRVENKRTKKKKLEYFPRIVNQKMRERRVMEIVDQRLIEAKEVDDEGQVMKLVCVALWCIQEKAKNRPDMATVIEMLEGRVTVNEPPDSKLVVVDLLAAAGGGDDDVDDVTTGVRRVVEMPKLHIQRGRHFRFPSVCSSIISPVSPHFSVARPLPRYLSQSFFFLPSSSSQHCLSSIMSLSGAAAVGSSRNLRKAVEFGKTHVVKPKGKHQATIVWLHGLGDNGSSWSQILETLPLPNIKWICPTAPSQPISLFGGFPSTAWFDVVDLTENGPDDVEGLDVAAAHVANLLANEPADIKLGVGGFSMGAGTSLYSATCFALGKYGNGNPYPINLSAVIGLSGWLPCAKTLTGKLEEEQIKNRAASLPILVCHGKGDDVVPFKFGEKSSQALLSHGFKKTTFKAYGALGHYTIPQETEDVCAWLTSTLGLEEMLSLFLSSSSSSYLTLSRSVTLHLSRRTTLSSLTMSTNLSTHAYAGNPLKSKTPKSTDTFSPSSAFESLKALIPQIPNHPTPSPDFKVLPFSKGRPLVFSSGGGDASTTSPIWHLGWISLADCKGMLASRGVDMDEDSLVYLGPKVEEDLVCWAVDVSEEEEDGVVSGLESRKLCFVELRTLMVAADWVDQRAMDELAIAGHARALLEWHNVSRFCGSCGGTNVAKEAGRRKQCSNKACGKRVYPRVDPVVIMLVIDRENDRALLSRQSRYVPRMWSCLAGFIEPGESLEEAVRRETWEETGIEVEDVVYHSSQPWPVGPSSTPCQLMLGFFAFAKTLDINVDKEELEDAQWHSREDVKKALAFAEYRKAQRTAASKIEQICKGVEKSKSLTTDFNVESGELAPMFIPGPFAIAHHLISTWVDQGSCNVHSKPQASVSHSQGSKPLPLRNLCYSPRSEPLWLPSSDDSLAPIAFPAALRSQIKSGHGTFRFSAGAIAALSGGFSCYYLTSGNNLAYLDQAKEETGPKTALNPDKWLEFKLQDTATVSHNTKLFRFSFDPSANLGLHVASCLLTRAPLGYNAEGKTKYVVRPYTPISDPEAKGYFDLLIKVYPDGKMSQHFASLKPGDVLEVKGPIEKFKYSPNMKKHIGMIAGGSGITPMLQVIDTIVKNPEDNTKITLLYANVSPDDILLKQKLDALQANHPNLKVFYTVDNPTKNWKGGVGYVSKDMALKGLPLPADDTLILVCGPPGMMEHVSGGKAPDWSQGEVKGILKELGFTEQMVFKF</sequence>
<dbReference type="Gene3D" id="2.40.30.10">
    <property type="entry name" value="Translation factors"/>
    <property type="match status" value="1"/>
</dbReference>
<dbReference type="PROSITE" id="PS51462">
    <property type="entry name" value="NUDIX"/>
    <property type="match status" value="1"/>
</dbReference>
<feature type="domain" description="Protein kinase" evidence="13">
    <location>
        <begin position="103"/>
        <end position="390"/>
    </location>
</feature>
<organism evidence="16 17">
    <name type="scientific">Brassica napus</name>
    <name type="common">Rape</name>
    <dbReference type="NCBI Taxonomy" id="3708"/>
    <lineage>
        <taxon>Eukaryota</taxon>
        <taxon>Viridiplantae</taxon>
        <taxon>Streptophyta</taxon>
        <taxon>Embryophyta</taxon>
        <taxon>Tracheophyta</taxon>
        <taxon>Spermatophyta</taxon>
        <taxon>Magnoliopsida</taxon>
        <taxon>eudicotyledons</taxon>
        <taxon>Gunneridae</taxon>
        <taxon>Pentapetalae</taxon>
        <taxon>rosids</taxon>
        <taxon>malvids</taxon>
        <taxon>Brassicales</taxon>
        <taxon>Brassicaceae</taxon>
        <taxon>Brassiceae</taxon>
        <taxon>Brassica</taxon>
    </lineage>
</organism>
<evidence type="ECO:0000256" key="11">
    <source>
        <dbReference type="PROSITE-ProRule" id="PRU10141"/>
    </source>
</evidence>
<evidence type="ECO:0000256" key="8">
    <source>
        <dbReference type="ARBA" id="ARBA00022840"/>
    </source>
</evidence>
<dbReference type="InterPro" id="IPR011009">
    <property type="entry name" value="Kinase-like_dom_sf"/>
</dbReference>
<dbReference type="InterPro" id="IPR020084">
    <property type="entry name" value="NUDIX_hydrolase_CS"/>
</dbReference>
<comment type="cofactor">
    <cofactor evidence="1">
        <name>Mg(2+)</name>
        <dbReference type="ChEBI" id="CHEBI:18420"/>
    </cofactor>
</comment>
<keyword evidence="7" id="KW-0378">Hydrolase</keyword>
<dbReference type="PROSITE" id="PS50011">
    <property type="entry name" value="PROTEIN_KINASE_DOM"/>
    <property type="match status" value="1"/>
</dbReference>
<dbReference type="CDD" id="cd03429">
    <property type="entry name" value="NUDIX_NADH_pyrophosphatase_Nudt13"/>
    <property type="match status" value="1"/>
</dbReference>
<dbReference type="Gene3D" id="3.30.200.20">
    <property type="entry name" value="Phosphorylase Kinase, domain 1"/>
    <property type="match status" value="1"/>
</dbReference>
<evidence type="ECO:0000313" key="17">
    <source>
        <dbReference type="Proteomes" id="UP000824890"/>
    </source>
</evidence>
<dbReference type="Pfam" id="PF00069">
    <property type="entry name" value="Pkinase"/>
    <property type="match status" value="1"/>
</dbReference>
<feature type="domain" description="Nudix hydrolase" evidence="15">
    <location>
        <begin position="984"/>
        <end position="1114"/>
    </location>
</feature>
<dbReference type="InterPro" id="IPR017938">
    <property type="entry name" value="Riboflavin_synthase-like_b-brl"/>
</dbReference>
<keyword evidence="9" id="KW-0460">Magnesium</keyword>
<accession>A0ABQ8A7L5</accession>
<evidence type="ECO:0000256" key="2">
    <source>
        <dbReference type="ARBA" id="ARBA00012381"/>
    </source>
</evidence>
<dbReference type="PROSITE" id="PS51384">
    <property type="entry name" value="FAD_FR"/>
    <property type="match status" value="1"/>
</dbReference>
<dbReference type="SUPFAM" id="SSF56112">
    <property type="entry name" value="Protein kinase-like (PK-like)"/>
    <property type="match status" value="1"/>
</dbReference>
<feature type="binding site" evidence="11">
    <location>
        <position position="131"/>
    </location>
    <ligand>
        <name>ATP</name>
        <dbReference type="ChEBI" id="CHEBI:30616"/>
    </ligand>
</feature>
<dbReference type="InterPro" id="IPR000086">
    <property type="entry name" value="NUDIX_hydrolase_dom"/>
</dbReference>
<dbReference type="InterPro" id="IPR001433">
    <property type="entry name" value="OxRdtase_FAD/NAD-bd"/>
</dbReference>
<name>A0ABQ8A7L5_BRANA</name>
<keyword evidence="8 11" id="KW-0067">ATP-binding</keyword>
<keyword evidence="12" id="KW-0472">Membrane</keyword>
<evidence type="ECO:0000256" key="12">
    <source>
        <dbReference type="SAM" id="Phobius"/>
    </source>
</evidence>
<dbReference type="Pfam" id="PF09296">
    <property type="entry name" value="NUDIX-like"/>
    <property type="match status" value="1"/>
</dbReference>
<dbReference type="SUPFAM" id="SSF63380">
    <property type="entry name" value="Riboflavin synthase domain-like"/>
    <property type="match status" value="1"/>
</dbReference>
<dbReference type="Gene3D" id="3.40.50.1820">
    <property type="entry name" value="alpha/beta hydrolase"/>
    <property type="match status" value="1"/>
</dbReference>
<keyword evidence="12" id="KW-0812">Transmembrane</keyword>
<dbReference type="InterPro" id="IPR003140">
    <property type="entry name" value="PLipase/COase/thioEstase"/>
</dbReference>